<evidence type="ECO:0000313" key="2">
    <source>
        <dbReference type="EMBL" id="KAF3454468.1"/>
    </source>
</evidence>
<protein>
    <recommendedName>
        <fullName evidence="1">TAF1C beta-propeller domain-containing protein</fullName>
    </recommendedName>
</protein>
<feature type="domain" description="TAF1C beta-propeller" evidence="1">
    <location>
        <begin position="188"/>
        <end position="282"/>
    </location>
</feature>
<dbReference type="InterPro" id="IPR038801">
    <property type="entry name" value="TAF1C"/>
</dbReference>
<dbReference type="OrthoDB" id="2382881at2759"/>
<dbReference type="PANTHER" id="PTHR15319:SF1">
    <property type="entry name" value="TATA BOX-BINDING PROTEIN-ASSOCIATED FACTOR RNA POLYMERASE I SUBUNIT C"/>
    <property type="match status" value="1"/>
</dbReference>
<dbReference type="GO" id="GO:0001650">
    <property type="term" value="C:fibrillar center"/>
    <property type="evidence" value="ECO:0007669"/>
    <property type="project" value="TreeGrafter"/>
</dbReference>
<evidence type="ECO:0000259" key="1">
    <source>
        <dbReference type="Pfam" id="PF20641"/>
    </source>
</evidence>
<dbReference type="GO" id="GO:0001164">
    <property type="term" value="F:RNA polymerase I core promoter sequence-specific DNA binding"/>
    <property type="evidence" value="ECO:0007669"/>
    <property type="project" value="TreeGrafter"/>
</dbReference>
<dbReference type="Proteomes" id="UP000796880">
    <property type="component" value="Unassembled WGS sequence"/>
</dbReference>
<dbReference type="AlphaFoldDB" id="A0A8K0HMW8"/>
<comment type="caution">
    <text evidence="2">The sequence shown here is derived from an EMBL/GenBank/DDBJ whole genome shotgun (WGS) entry which is preliminary data.</text>
</comment>
<accession>A0A8K0HMW8</accession>
<reference evidence="2" key="1">
    <citation type="submission" date="2020-03" db="EMBL/GenBank/DDBJ databases">
        <title>A high-quality chromosome-level genome assembly of a woody plant with both climbing and erect habits, Rhamnella rubrinervis.</title>
        <authorList>
            <person name="Lu Z."/>
            <person name="Yang Y."/>
            <person name="Zhu X."/>
            <person name="Sun Y."/>
        </authorList>
    </citation>
    <scope>NUCLEOTIDE SEQUENCE</scope>
    <source>
        <strain evidence="2">BYM</strain>
        <tissue evidence="2">Leaf</tissue>
    </source>
</reference>
<name>A0A8K0HMW8_9ROSA</name>
<dbReference type="EMBL" id="VOIH02000002">
    <property type="protein sequence ID" value="KAF3454468.1"/>
    <property type="molecule type" value="Genomic_DNA"/>
</dbReference>
<dbReference type="InterPro" id="IPR049087">
    <property type="entry name" value="TAF1C_beta-prop"/>
</dbReference>
<evidence type="ECO:0000313" key="3">
    <source>
        <dbReference type="Proteomes" id="UP000796880"/>
    </source>
</evidence>
<sequence>MSTRRWFFRGPQAASILPWSYQKNGSLCSQFQLFSASLVGHHYLRNETASSSPFLRNRLEFLHCPATNYLILFFPTGENSDQVGFLLLALKGSSLDVRVDNNGDVFAANCRFNYRILRILVNPIDGSGFGSTTRGNFSDTVGYLMASTMYSVHWFVVQIRTDGFDQKVPSLAYMGCKVFKTFPVVHACWSPHIVEESVVLLESGALFLFDLDACLKTDNLNAYSKGTRLKVSWDDSGNLEKVKWLSCEFSWHPRILIVARSDAVFLVDMRLDECSVTSLVKIEMLRRYAPIENDQFLALTKVESDGFHFALASESLLLLCDVRKPLMPLVQWAHGLAKPCYINIFRLSDLRSHTRDDTYKWASESGFGIILGSFWNCEFNLFCYGPSFPAPKGSVASKMTEFRKSFYAWELPSDVLLSGRECHCGSCLVKEEFLKDSLPEWVDWQQKKEIVLGFGIINKDFSTLLSEPDEFGGFTLIRLLSSGKLESQRYSASWESVKKVEESHGCLSKSEDYLLYSIFSEEYKFPRRFKYLELDYLYGYLNSNLDEVITSKMRSPYTGPKVKESFSPEFHEILCEKLNSCGFGHLRSAPAVALVFNDISLPASVHEVALRRLWADLPMELLQLAFSNYSEFLEVLVDRKRVSLDFLVVPDLPQLPPFFLRKPWCRSNKWSQKVPLCHDALVGPVLPLPILLTLHELRNGCPNSEEESSGFAVEEELRGRCNEVMQVASEMAASDPASEFDDDRAVSLADDREDAWVGSQKSKPFLLHHPVAFNCTSMDHIEEKLVYKDETFNTLISKVPDNKHASSDNTDVGLEIFDSLCPIQLRFNGASEMKFELEEVKVYKLLKKQFSKWQGDFNLYKDFCSRSRLQT</sequence>
<proteinExistence type="predicted"/>
<keyword evidence="3" id="KW-1185">Reference proteome</keyword>
<dbReference type="Pfam" id="PF20641">
    <property type="entry name" value="TAF1C_beta-prop"/>
    <property type="match status" value="1"/>
</dbReference>
<gene>
    <name evidence="2" type="ORF">FNV43_RR04915</name>
</gene>
<dbReference type="PANTHER" id="PTHR15319">
    <property type="entry name" value="TATA BOX-BINDING PROTEIN ASSOCIATED FACTOR RNA POLYMERASE I SUBUNIT C"/>
    <property type="match status" value="1"/>
</dbReference>
<organism evidence="2 3">
    <name type="scientific">Rhamnella rubrinervis</name>
    <dbReference type="NCBI Taxonomy" id="2594499"/>
    <lineage>
        <taxon>Eukaryota</taxon>
        <taxon>Viridiplantae</taxon>
        <taxon>Streptophyta</taxon>
        <taxon>Embryophyta</taxon>
        <taxon>Tracheophyta</taxon>
        <taxon>Spermatophyta</taxon>
        <taxon>Magnoliopsida</taxon>
        <taxon>eudicotyledons</taxon>
        <taxon>Gunneridae</taxon>
        <taxon>Pentapetalae</taxon>
        <taxon>rosids</taxon>
        <taxon>fabids</taxon>
        <taxon>Rosales</taxon>
        <taxon>Rhamnaceae</taxon>
        <taxon>rhamnoid group</taxon>
        <taxon>Rhamneae</taxon>
        <taxon>Rhamnella</taxon>
    </lineage>
</organism>